<evidence type="ECO:0000313" key="3">
    <source>
        <dbReference type="EMBL" id="GAA4454098.1"/>
    </source>
</evidence>
<dbReference type="PANTHER" id="PTHR46211">
    <property type="entry name" value="GLYCEROPHOSPHORYL DIESTER PHOSPHODIESTERASE"/>
    <property type="match status" value="1"/>
</dbReference>
<dbReference type="PROSITE" id="PS51704">
    <property type="entry name" value="GP_PDE"/>
    <property type="match status" value="1"/>
</dbReference>
<dbReference type="InterPro" id="IPR030395">
    <property type="entry name" value="GP_PDE_dom"/>
</dbReference>
<dbReference type="SUPFAM" id="SSF51695">
    <property type="entry name" value="PLC-like phosphodiesterases"/>
    <property type="match status" value="1"/>
</dbReference>
<gene>
    <name evidence="3" type="ORF">GCM10023189_20130</name>
</gene>
<dbReference type="PANTHER" id="PTHR46211:SF1">
    <property type="entry name" value="GLYCEROPHOSPHODIESTER PHOSPHODIESTERASE, CYTOPLASMIC"/>
    <property type="match status" value="1"/>
</dbReference>
<dbReference type="Gene3D" id="3.20.20.190">
    <property type="entry name" value="Phosphatidylinositol (PI) phosphodiesterase"/>
    <property type="match status" value="1"/>
</dbReference>
<organism evidence="3 4">
    <name type="scientific">Nibrella saemangeumensis</name>
    <dbReference type="NCBI Taxonomy" id="1084526"/>
    <lineage>
        <taxon>Bacteria</taxon>
        <taxon>Pseudomonadati</taxon>
        <taxon>Bacteroidota</taxon>
        <taxon>Cytophagia</taxon>
        <taxon>Cytophagales</taxon>
        <taxon>Spirosomataceae</taxon>
        <taxon>Nibrella</taxon>
    </lineage>
</organism>
<evidence type="ECO:0000256" key="1">
    <source>
        <dbReference type="SAM" id="SignalP"/>
    </source>
</evidence>
<sequence length="344" mass="38018">MKTGLIIKAMLVTGLATGNAYAQEALLLTNYTFSDQSRTIGNVVPAGPGTQLSKVKLTGPSAKFFSLNDQNQLQFRKAPAGADTWYDVGLEWRTPAGKKSQTFRVVKDQFIHNKVIAHRGAWKHTGAAQNSIGSLQHAIKLGCMGSEFDVHMSADSVLFVNHDPAYQGTFIEKTAASALTQIKLSNGEPMPTVIAYLQEGMKQNRTRLILEIKTSIISKERSLALAQKVVELVRQQKAQAWVEYIAFDYDVCKKVKSLDPYAKVAYLNGDKAPELLAQDGLDGLDYNHTVLKKNENWLAEARQKQLSTNVWTVNDPAAMDWFLAQQVDFITTDEPEALLGKATN</sequence>
<name>A0ABP8MSF8_9BACT</name>
<accession>A0ABP8MSF8</accession>
<protein>
    <recommendedName>
        <fullName evidence="2">GP-PDE domain-containing protein</fullName>
    </recommendedName>
</protein>
<feature type="signal peptide" evidence="1">
    <location>
        <begin position="1"/>
        <end position="22"/>
    </location>
</feature>
<evidence type="ECO:0000259" key="2">
    <source>
        <dbReference type="PROSITE" id="PS51704"/>
    </source>
</evidence>
<dbReference type="Proteomes" id="UP001501175">
    <property type="component" value="Unassembled WGS sequence"/>
</dbReference>
<keyword evidence="4" id="KW-1185">Reference proteome</keyword>
<dbReference type="EMBL" id="BAABHD010000024">
    <property type="protein sequence ID" value="GAA4454098.1"/>
    <property type="molecule type" value="Genomic_DNA"/>
</dbReference>
<comment type="caution">
    <text evidence="3">The sequence shown here is derived from an EMBL/GenBank/DDBJ whole genome shotgun (WGS) entry which is preliminary data.</text>
</comment>
<dbReference type="RefSeq" id="WP_345243087.1">
    <property type="nucleotide sequence ID" value="NZ_BAABHD010000024.1"/>
</dbReference>
<keyword evidence="1" id="KW-0732">Signal</keyword>
<dbReference type="InterPro" id="IPR017946">
    <property type="entry name" value="PLC-like_Pdiesterase_TIM-brl"/>
</dbReference>
<reference evidence="4" key="1">
    <citation type="journal article" date="2019" name="Int. J. Syst. Evol. Microbiol.">
        <title>The Global Catalogue of Microorganisms (GCM) 10K type strain sequencing project: providing services to taxonomists for standard genome sequencing and annotation.</title>
        <authorList>
            <consortium name="The Broad Institute Genomics Platform"/>
            <consortium name="The Broad Institute Genome Sequencing Center for Infectious Disease"/>
            <person name="Wu L."/>
            <person name="Ma J."/>
        </authorList>
    </citation>
    <scope>NUCLEOTIDE SEQUENCE [LARGE SCALE GENOMIC DNA]</scope>
    <source>
        <strain evidence="4">JCM 17927</strain>
    </source>
</reference>
<feature type="domain" description="GP-PDE" evidence="2">
    <location>
        <begin position="113"/>
        <end position="342"/>
    </location>
</feature>
<feature type="chain" id="PRO_5046535291" description="GP-PDE domain-containing protein" evidence="1">
    <location>
        <begin position="23"/>
        <end position="344"/>
    </location>
</feature>
<evidence type="ECO:0000313" key="4">
    <source>
        <dbReference type="Proteomes" id="UP001501175"/>
    </source>
</evidence>
<proteinExistence type="predicted"/>
<dbReference type="Pfam" id="PF03009">
    <property type="entry name" value="GDPD"/>
    <property type="match status" value="1"/>
</dbReference>